<keyword evidence="3" id="KW-1185">Reference proteome</keyword>
<feature type="chain" id="PRO_5042077398" description="Secreted protein" evidence="1">
    <location>
        <begin position="28"/>
        <end position="72"/>
    </location>
</feature>
<dbReference type="AlphaFoldDB" id="A0AAD4Q2P5"/>
<evidence type="ECO:0000256" key="1">
    <source>
        <dbReference type="SAM" id="SignalP"/>
    </source>
</evidence>
<proteinExistence type="predicted"/>
<dbReference type="Proteomes" id="UP001201262">
    <property type="component" value="Unassembled WGS sequence"/>
</dbReference>
<evidence type="ECO:0000313" key="2">
    <source>
        <dbReference type="EMBL" id="KAH8700553.1"/>
    </source>
</evidence>
<reference evidence="2" key="1">
    <citation type="submission" date="2021-12" db="EMBL/GenBank/DDBJ databases">
        <title>Convergent genome expansion in fungi linked to evolution of root-endophyte symbiosis.</title>
        <authorList>
            <consortium name="DOE Joint Genome Institute"/>
            <person name="Ke Y.-H."/>
            <person name="Bonito G."/>
            <person name="Liao H.-L."/>
            <person name="Looney B."/>
            <person name="Rojas-Flechas A."/>
            <person name="Nash J."/>
            <person name="Hameed K."/>
            <person name="Schadt C."/>
            <person name="Martin F."/>
            <person name="Crous P.W."/>
            <person name="Miettinen O."/>
            <person name="Magnuson J.K."/>
            <person name="Labbe J."/>
            <person name="Jacobson D."/>
            <person name="Doktycz M.J."/>
            <person name="Veneault-Fourrey C."/>
            <person name="Kuo A."/>
            <person name="Mondo S."/>
            <person name="Calhoun S."/>
            <person name="Riley R."/>
            <person name="Ohm R."/>
            <person name="LaButti K."/>
            <person name="Andreopoulos B."/>
            <person name="Pangilinan J."/>
            <person name="Nolan M."/>
            <person name="Tritt A."/>
            <person name="Clum A."/>
            <person name="Lipzen A."/>
            <person name="Daum C."/>
            <person name="Barry K."/>
            <person name="Grigoriev I.V."/>
            <person name="Vilgalys R."/>
        </authorList>
    </citation>
    <scope>NUCLEOTIDE SEQUENCE</scope>
    <source>
        <strain evidence="2">PMI_201</strain>
    </source>
</reference>
<name>A0AAD4Q2P5_9EURO</name>
<evidence type="ECO:0008006" key="4">
    <source>
        <dbReference type="Google" id="ProtNLM"/>
    </source>
</evidence>
<evidence type="ECO:0000313" key="3">
    <source>
        <dbReference type="Proteomes" id="UP001201262"/>
    </source>
</evidence>
<dbReference type="RefSeq" id="XP_046074259.1">
    <property type="nucleotide sequence ID" value="XM_046215675.1"/>
</dbReference>
<gene>
    <name evidence="2" type="ORF">BGW36DRAFT_374398</name>
</gene>
<accession>A0AAD4Q2P5</accession>
<organism evidence="2 3">
    <name type="scientific">Talaromyces proteolyticus</name>
    <dbReference type="NCBI Taxonomy" id="1131652"/>
    <lineage>
        <taxon>Eukaryota</taxon>
        <taxon>Fungi</taxon>
        <taxon>Dikarya</taxon>
        <taxon>Ascomycota</taxon>
        <taxon>Pezizomycotina</taxon>
        <taxon>Eurotiomycetes</taxon>
        <taxon>Eurotiomycetidae</taxon>
        <taxon>Eurotiales</taxon>
        <taxon>Trichocomaceae</taxon>
        <taxon>Talaromyces</taxon>
        <taxon>Talaromyces sect. Bacilispori</taxon>
    </lineage>
</organism>
<comment type="caution">
    <text evidence="2">The sequence shown here is derived from an EMBL/GenBank/DDBJ whole genome shotgun (WGS) entry which is preliminary data.</text>
</comment>
<feature type="signal peptide" evidence="1">
    <location>
        <begin position="1"/>
        <end position="27"/>
    </location>
</feature>
<protein>
    <recommendedName>
        <fullName evidence="4">Secreted protein</fullName>
    </recommendedName>
</protein>
<sequence length="72" mass="8003">MGHAAAGGWVFCTVWIGSSSCFLQVRTLVPVRCKPDIRRLDSQISALLFTLLSHYCKDPDCWNYLASPCLSP</sequence>
<dbReference type="GeneID" id="70245962"/>
<dbReference type="EMBL" id="JAJTJA010000004">
    <property type="protein sequence ID" value="KAH8700553.1"/>
    <property type="molecule type" value="Genomic_DNA"/>
</dbReference>
<keyword evidence="1" id="KW-0732">Signal</keyword>